<dbReference type="GO" id="GO:0003677">
    <property type="term" value="F:DNA binding"/>
    <property type="evidence" value="ECO:0007669"/>
    <property type="project" value="UniProtKB-KW"/>
</dbReference>
<name>A0A6J6LP51_9ZZZZ</name>
<keyword evidence="3" id="KW-0804">Transcription</keyword>
<proteinExistence type="predicted"/>
<dbReference type="EMBL" id="CAEZWV010000004">
    <property type="protein sequence ID" value="CAB4663486.1"/>
    <property type="molecule type" value="Genomic_DNA"/>
</dbReference>
<evidence type="ECO:0000256" key="2">
    <source>
        <dbReference type="ARBA" id="ARBA00023125"/>
    </source>
</evidence>
<dbReference type="SUPFAM" id="SSF48498">
    <property type="entry name" value="Tetracyclin repressor-like, C-terminal domain"/>
    <property type="match status" value="1"/>
</dbReference>
<dbReference type="PROSITE" id="PS50977">
    <property type="entry name" value="HTH_TETR_2"/>
    <property type="match status" value="1"/>
</dbReference>
<dbReference type="InterPro" id="IPR001647">
    <property type="entry name" value="HTH_TetR"/>
</dbReference>
<dbReference type="InterPro" id="IPR036271">
    <property type="entry name" value="Tet_transcr_reg_TetR-rel_C_sf"/>
</dbReference>
<dbReference type="PANTHER" id="PTHR47506:SF1">
    <property type="entry name" value="HTH-TYPE TRANSCRIPTIONAL REGULATOR YJDC"/>
    <property type="match status" value="1"/>
</dbReference>
<protein>
    <submittedName>
        <fullName evidence="5">Unannotated protein</fullName>
    </submittedName>
</protein>
<keyword evidence="1" id="KW-0805">Transcription regulation</keyword>
<evidence type="ECO:0000259" key="4">
    <source>
        <dbReference type="PROSITE" id="PS50977"/>
    </source>
</evidence>
<evidence type="ECO:0000256" key="1">
    <source>
        <dbReference type="ARBA" id="ARBA00023015"/>
    </source>
</evidence>
<evidence type="ECO:0000256" key="3">
    <source>
        <dbReference type="ARBA" id="ARBA00023163"/>
    </source>
</evidence>
<dbReference type="PANTHER" id="PTHR47506">
    <property type="entry name" value="TRANSCRIPTIONAL REGULATORY PROTEIN"/>
    <property type="match status" value="1"/>
</dbReference>
<feature type="domain" description="HTH tetR-type" evidence="4">
    <location>
        <begin position="21"/>
        <end position="81"/>
    </location>
</feature>
<dbReference type="SUPFAM" id="SSF46689">
    <property type="entry name" value="Homeodomain-like"/>
    <property type="match status" value="1"/>
</dbReference>
<dbReference type="AlphaFoldDB" id="A0A6J6LP51"/>
<keyword evidence="2" id="KW-0238">DNA-binding</keyword>
<organism evidence="5">
    <name type="scientific">freshwater metagenome</name>
    <dbReference type="NCBI Taxonomy" id="449393"/>
    <lineage>
        <taxon>unclassified sequences</taxon>
        <taxon>metagenomes</taxon>
        <taxon>ecological metagenomes</taxon>
    </lineage>
</organism>
<dbReference type="Pfam" id="PF00440">
    <property type="entry name" value="TetR_N"/>
    <property type="match status" value="1"/>
</dbReference>
<accession>A0A6J6LP51</accession>
<dbReference type="Gene3D" id="1.10.357.10">
    <property type="entry name" value="Tetracycline Repressor, domain 2"/>
    <property type="match status" value="1"/>
</dbReference>
<sequence>MAESSKRIVVVGGRSRRPWALQSKDRILEAAIAEIGAVGFERAKISEIAKRADMAPGSVYTWFDNKEDLFRAALEAALKEQILSNKVALADVDTKQDWIFQLAALVPRNHEDKGPTTTQMLLIESYYAAWRDKKARKKLLPDINSHIEMHVNIIKTAQEQGHISKEIDADALGLIFLALPTGLSVLSLAGAPRVNDASWLELLTRFARAIKP</sequence>
<gene>
    <name evidence="5" type="ORF">UFOPK2295_00346</name>
</gene>
<reference evidence="5" key="1">
    <citation type="submission" date="2020-05" db="EMBL/GenBank/DDBJ databases">
        <authorList>
            <person name="Chiriac C."/>
            <person name="Salcher M."/>
            <person name="Ghai R."/>
            <person name="Kavagutti S V."/>
        </authorList>
    </citation>
    <scope>NUCLEOTIDE SEQUENCE</scope>
</reference>
<dbReference type="InterPro" id="IPR009057">
    <property type="entry name" value="Homeodomain-like_sf"/>
</dbReference>
<evidence type="ECO:0000313" key="5">
    <source>
        <dbReference type="EMBL" id="CAB4663486.1"/>
    </source>
</evidence>
<dbReference type="PRINTS" id="PR00455">
    <property type="entry name" value="HTHTETR"/>
</dbReference>